<feature type="transmembrane region" description="Helical" evidence="1">
    <location>
        <begin position="37"/>
        <end position="65"/>
    </location>
</feature>
<organism evidence="2 3">
    <name type="scientific">Actinomortierella ambigua</name>
    <dbReference type="NCBI Taxonomy" id="1343610"/>
    <lineage>
        <taxon>Eukaryota</taxon>
        <taxon>Fungi</taxon>
        <taxon>Fungi incertae sedis</taxon>
        <taxon>Mucoromycota</taxon>
        <taxon>Mortierellomycotina</taxon>
        <taxon>Mortierellomycetes</taxon>
        <taxon>Mortierellales</taxon>
        <taxon>Mortierellaceae</taxon>
        <taxon>Actinomortierella</taxon>
    </lineage>
</organism>
<name>A0A9P6QIS6_9FUNG</name>
<evidence type="ECO:0000313" key="2">
    <source>
        <dbReference type="EMBL" id="KAG0270008.1"/>
    </source>
</evidence>
<reference evidence="2" key="1">
    <citation type="journal article" date="2020" name="Fungal Divers.">
        <title>Resolving the Mortierellaceae phylogeny through synthesis of multi-gene phylogenetics and phylogenomics.</title>
        <authorList>
            <person name="Vandepol N."/>
            <person name="Liber J."/>
            <person name="Desiro A."/>
            <person name="Na H."/>
            <person name="Kennedy M."/>
            <person name="Barry K."/>
            <person name="Grigoriev I.V."/>
            <person name="Miller A.N."/>
            <person name="O'Donnell K."/>
            <person name="Stajich J.E."/>
            <person name="Bonito G."/>
        </authorList>
    </citation>
    <scope>NUCLEOTIDE SEQUENCE</scope>
    <source>
        <strain evidence="2">BC1065</strain>
    </source>
</reference>
<accession>A0A9P6QIS6</accession>
<dbReference type="EMBL" id="JAAAJB010000013">
    <property type="protein sequence ID" value="KAG0270008.1"/>
    <property type="molecule type" value="Genomic_DNA"/>
</dbReference>
<keyword evidence="1" id="KW-0812">Transmembrane</keyword>
<dbReference type="Proteomes" id="UP000807716">
    <property type="component" value="Unassembled WGS sequence"/>
</dbReference>
<comment type="caution">
    <text evidence="2">The sequence shown here is derived from an EMBL/GenBank/DDBJ whole genome shotgun (WGS) entry which is preliminary data.</text>
</comment>
<gene>
    <name evidence="2" type="ORF">DFQ27_000972</name>
</gene>
<evidence type="ECO:0000313" key="3">
    <source>
        <dbReference type="Proteomes" id="UP000807716"/>
    </source>
</evidence>
<proteinExistence type="predicted"/>
<keyword evidence="1" id="KW-1133">Transmembrane helix</keyword>
<keyword evidence="1" id="KW-0472">Membrane</keyword>
<evidence type="ECO:0000256" key="1">
    <source>
        <dbReference type="SAM" id="Phobius"/>
    </source>
</evidence>
<keyword evidence="3" id="KW-1185">Reference proteome</keyword>
<protein>
    <submittedName>
        <fullName evidence="2">Uncharacterized protein</fullName>
    </submittedName>
</protein>
<dbReference type="AlphaFoldDB" id="A0A9P6QIS6"/>
<sequence length="69" mass="7167">MEYQAASLASTVVRNTSKEAPLVARISESSVPPSIPAVMAILVVMAVVMAEATTVVTLEATLVAVKHDT</sequence>